<dbReference type="Proteomes" id="UP000297635">
    <property type="component" value="Unassembled WGS sequence"/>
</dbReference>
<proteinExistence type="predicted"/>
<dbReference type="AlphaFoldDB" id="A0A4Z0V563"/>
<protein>
    <submittedName>
        <fullName evidence="1">Uncharacterized protein</fullName>
    </submittedName>
</protein>
<reference evidence="1 2" key="1">
    <citation type="submission" date="2019-02" db="EMBL/GenBank/DDBJ databases">
        <title>Isolation and identification of novel species under the genus Muribaculum.</title>
        <authorList>
            <person name="Miyake S."/>
            <person name="Ding Y."/>
            <person name="Low A."/>
            <person name="Soh M."/>
            <person name="Seedorf H."/>
        </authorList>
    </citation>
    <scope>NUCLEOTIDE SEQUENCE [LARGE SCALE GENOMIC DNA]</scope>
    <source>
        <strain evidence="1 2">TLL-A3</strain>
    </source>
</reference>
<organism evidence="1 2">
    <name type="scientific">Duncaniella freteri</name>
    <dbReference type="NCBI Taxonomy" id="2530391"/>
    <lineage>
        <taxon>Bacteria</taxon>
        <taxon>Pseudomonadati</taxon>
        <taxon>Bacteroidota</taxon>
        <taxon>Bacteroidia</taxon>
        <taxon>Bacteroidales</taxon>
        <taxon>Muribaculaceae</taxon>
        <taxon>Duncaniella</taxon>
    </lineage>
</organism>
<keyword evidence="2" id="KW-1185">Reference proteome</keyword>
<evidence type="ECO:0000313" key="1">
    <source>
        <dbReference type="EMBL" id="TGG36936.1"/>
    </source>
</evidence>
<dbReference type="EMBL" id="SJSA01000002">
    <property type="protein sequence ID" value="TGG36936.1"/>
    <property type="molecule type" value="Genomic_DNA"/>
</dbReference>
<evidence type="ECO:0000313" key="2">
    <source>
        <dbReference type="Proteomes" id="UP000297635"/>
    </source>
</evidence>
<sequence>MIFSLLKKIFGCKKVLSNDAPPTSEICMNELIDKTPMPMSINWDNLVSHLIEDGYTLDHFDIHDLRIVAGNKILTIIYDRCELGLHSFGIYDYCSTSDEEGHKLMAQIIRENENDAYKSLIIESSDNEFWINVSDCTNRGAGIHHGLHDQMIDVFEPIILKFIKDNAIDNNVGLCMSYGCGGTSDSAQFLCKKLKNLGLNIHIALIESYWSTSMENKCASASAQLIELSCTYREFQFPEVDNIFELIRNCLNLIQ</sequence>
<dbReference type="RefSeq" id="WP_135472638.1">
    <property type="nucleotide sequence ID" value="NZ_SJSA01000002.1"/>
</dbReference>
<name>A0A4Z0V563_9BACT</name>
<accession>A0A4Z0V563</accession>
<comment type="caution">
    <text evidence="1">The sequence shown here is derived from an EMBL/GenBank/DDBJ whole genome shotgun (WGS) entry which is preliminary data.</text>
</comment>
<gene>
    <name evidence="1" type="ORF">EZ315_14015</name>
</gene>
<dbReference type="GeneID" id="82150906"/>